<keyword evidence="7" id="KW-1185">Reference proteome</keyword>
<dbReference type="EMBL" id="CP019937">
    <property type="protein sequence ID" value="ARO14946.1"/>
    <property type="molecule type" value="Genomic_DNA"/>
</dbReference>
<accession>A0A1W6P0A0</accession>
<dbReference type="PANTHER" id="PTHR42887:SF2">
    <property type="entry name" value="OS12G0638800 PROTEIN"/>
    <property type="match status" value="1"/>
</dbReference>
<dbReference type="Pfam" id="PF03486">
    <property type="entry name" value="HI0933_like"/>
    <property type="match status" value="1"/>
</dbReference>
<evidence type="ECO:0000259" key="4">
    <source>
        <dbReference type="Pfam" id="PF03486"/>
    </source>
</evidence>
<dbReference type="Gene3D" id="2.40.30.10">
    <property type="entry name" value="Translation factors"/>
    <property type="match status" value="1"/>
</dbReference>
<dbReference type="STRING" id="92947.BVG79_01602"/>
<dbReference type="AlphaFoldDB" id="A0A1W6P0A0"/>
<dbReference type="InterPro" id="IPR004792">
    <property type="entry name" value="BaiN-like"/>
</dbReference>
<protein>
    <submittedName>
        <fullName evidence="6">Putative oxidoreductase with FAD/NAD(P)-binding domain</fullName>
    </submittedName>
</protein>
<dbReference type="Gene3D" id="3.50.50.60">
    <property type="entry name" value="FAD/NAD(P)-binding domain"/>
    <property type="match status" value="1"/>
</dbReference>
<evidence type="ECO:0000259" key="5">
    <source>
        <dbReference type="Pfam" id="PF22780"/>
    </source>
</evidence>
<dbReference type="NCBIfam" id="TIGR00275">
    <property type="entry name" value="aminoacetone oxidase family FAD-binding enzyme"/>
    <property type="match status" value="1"/>
</dbReference>
<dbReference type="PANTHER" id="PTHR42887">
    <property type="entry name" value="OS12G0638800 PROTEIN"/>
    <property type="match status" value="1"/>
</dbReference>
<keyword evidence="3" id="KW-0274">FAD</keyword>
<proteinExistence type="predicted"/>
<dbReference type="Proteomes" id="UP000242447">
    <property type="component" value="Chromosome"/>
</dbReference>
<evidence type="ECO:0000256" key="1">
    <source>
        <dbReference type="ARBA" id="ARBA00001974"/>
    </source>
</evidence>
<dbReference type="KEGG" id="kro:BVG79_01602"/>
<dbReference type="SUPFAM" id="SSF160996">
    <property type="entry name" value="HI0933 insert domain-like"/>
    <property type="match status" value="1"/>
</dbReference>
<evidence type="ECO:0000313" key="6">
    <source>
        <dbReference type="EMBL" id="ARO14946.1"/>
    </source>
</evidence>
<feature type="domain" description="RsdA/BaiN/AoA(So)-like Rossmann fold-like" evidence="4">
    <location>
        <begin position="26"/>
        <end position="411"/>
    </location>
</feature>
<evidence type="ECO:0000313" key="7">
    <source>
        <dbReference type="Proteomes" id="UP000242447"/>
    </source>
</evidence>
<keyword evidence="2" id="KW-0285">Flavoprotein</keyword>
<dbReference type="SUPFAM" id="SSF51905">
    <property type="entry name" value="FAD/NAD(P)-binding domain"/>
    <property type="match status" value="1"/>
</dbReference>
<sequence>MMPGKASGSQAPALEPCNPEAAMHVQTLIIGAGAAGLYCAAHAGPGVLVVDHARAAGKKIRISGGGRCNFTNIHARPEAYLCRNPHFVKSALKRHTATDFLALVDAHGIAWHEKTLGQLFCDKTAKDIVAMLLGLLQKNDAALWLQTEVGDITHDGTHFHVILHRDGKPTRVSAQNLVLASGGKSIPKMGATGLAYRIAEQFDLPQIETRAGLVPLTFPDGAMSPLAGTALPVRAQAARGPSFDEALLFTHRGLSGPAILQISSYWREGEDITVNLLPSSRDPAADLRALRKSAGAKSLATVLGGILPRKLVDALLGQWNLGGNIADMSDKALADLAARLTGWQLRPTGSEGYRTAEVTLGGIDTDALSSRTMEAKTMPGLFCIGECVDVTGWLGGYNFQWAWSSAHAAGTEIASRAV</sequence>
<dbReference type="InterPro" id="IPR023166">
    <property type="entry name" value="BaiN-like_dom_sf"/>
</dbReference>
<dbReference type="InterPro" id="IPR057661">
    <property type="entry name" value="RsdA/BaiN/AoA(So)_Rossmann"/>
</dbReference>
<dbReference type="Pfam" id="PF22780">
    <property type="entry name" value="HI0933_like_1st"/>
    <property type="match status" value="1"/>
</dbReference>
<evidence type="ECO:0000256" key="3">
    <source>
        <dbReference type="ARBA" id="ARBA00022827"/>
    </source>
</evidence>
<dbReference type="InterPro" id="IPR055178">
    <property type="entry name" value="RsdA/BaiN/AoA(So)-like_dom"/>
</dbReference>
<reference evidence="6 7" key="1">
    <citation type="submission" date="2017-02" db="EMBL/GenBank/DDBJ databases">
        <title>Ketogulonicigenium robustum SPU B003 Genome sequencing and assembly.</title>
        <authorList>
            <person name="Li Y."/>
            <person name="Liu L."/>
            <person name="Wang C."/>
            <person name="Zhang M."/>
            <person name="Zhang T."/>
            <person name="Zhang Y."/>
        </authorList>
    </citation>
    <scope>NUCLEOTIDE SEQUENCE [LARGE SCALE GENOMIC DNA]</scope>
    <source>
        <strain evidence="6 7">SPU_B003</strain>
    </source>
</reference>
<feature type="domain" description="RsdA/BaiN/AoA(So)-like insert" evidence="5">
    <location>
        <begin position="210"/>
        <end position="358"/>
    </location>
</feature>
<evidence type="ECO:0000256" key="2">
    <source>
        <dbReference type="ARBA" id="ARBA00022630"/>
    </source>
</evidence>
<dbReference type="Gene3D" id="1.10.8.260">
    <property type="entry name" value="HI0933 insert domain-like"/>
    <property type="match status" value="1"/>
</dbReference>
<dbReference type="InterPro" id="IPR036188">
    <property type="entry name" value="FAD/NAD-bd_sf"/>
</dbReference>
<comment type="cofactor">
    <cofactor evidence="1">
        <name>FAD</name>
        <dbReference type="ChEBI" id="CHEBI:57692"/>
    </cofactor>
</comment>
<organism evidence="6 7">
    <name type="scientific">Ketogulonicigenium robustum</name>
    <dbReference type="NCBI Taxonomy" id="92947"/>
    <lineage>
        <taxon>Bacteria</taxon>
        <taxon>Pseudomonadati</taxon>
        <taxon>Pseudomonadota</taxon>
        <taxon>Alphaproteobacteria</taxon>
        <taxon>Rhodobacterales</taxon>
        <taxon>Roseobacteraceae</taxon>
        <taxon>Ketogulonicigenium</taxon>
    </lineage>
</organism>
<gene>
    <name evidence="6" type="ORF">BVG79_01602</name>
</gene>
<name>A0A1W6P0A0_9RHOB</name>